<dbReference type="Gene3D" id="3.30.1400.10">
    <property type="entry name" value="ZipA, C-terminal FtsZ-binding domain"/>
    <property type="match status" value="1"/>
</dbReference>
<dbReference type="InterPro" id="IPR007449">
    <property type="entry name" value="ZipA_FtsZ-bd_C"/>
</dbReference>
<dbReference type="GO" id="GO:0005886">
    <property type="term" value="C:plasma membrane"/>
    <property type="evidence" value="ECO:0007669"/>
    <property type="project" value="UniProtKB-SubCell"/>
</dbReference>
<proteinExistence type="inferred from homology"/>
<comment type="subcellular location">
    <subcellularLocation>
        <location evidence="2">Cell inner membrane</location>
        <topology evidence="2">Single-pass type I membrane protein</topology>
    </subcellularLocation>
</comment>
<comment type="caution">
    <text evidence="6">The sequence shown here is derived from an EMBL/GenBank/DDBJ whole genome shotgun (WGS) entry which is preliminary data.</text>
</comment>
<accession>A0A315E8A1</accession>
<keyword evidence="2" id="KW-1003">Cell membrane</keyword>
<gene>
    <name evidence="6" type="ORF">B9Z37_11955</name>
</gene>
<keyword evidence="2" id="KW-0997">Cell inner membrane</keyword>
<keyword evidence="7" id="KW-1185">Reference proteome</keyword>
<feature type="transmembrane region" description="Helical" evidence="4">
    <location>
        <begin position="6"/>
        <end position="25"/>
    </location>
</feature>
<dbReference type="AlphaFoldDB" id="A0A315E8A1"/>
<comment type="similarity">
    <text evidence="1">Belongs to the ZipA family.</text>
</comment>
<dbReference type="SMART" id="SM00771">
    <property type="entry name" value="ZipA_C"/>
    <property type="match status" value="1"/>
</dbReference>
<feature type="region of interest" description="Disordered" evidence="3">
    <location>
        <begin position="33"/>
        <end position="65"/>
    </location>
</feature>
<evidence type="ECO:0000313" key="7">
    <source>
        <dbReference type="Proteomes" id="UP000250790"/>
    </source>
</evidence>
<protein>
    <recommendedName>
        <fullName evidence="1">Cell division protein ZipA</fullName>
    </recommendedName>
</protein>
<dbReference type="InterPro" id="IPR036765">
    <property type="entry name" value="ZipA_FtsZ-bd_C_sf"/>
</dbReference>
<reference evidence="6 7" key="1">
    <citation type="submission" date="2017-04" db="EMBL/GenBank/DDBJ databases">
        <title>Unexpected and diverse lifestyles within the genus Limnohabitans.</title>
        <authorList>
            <person name="Kasalicky V."/>
            <person name="Mehrshad M."/>
            <person name="Andrei S.-A."/>
            <person name="Salcher M."/>
            <person name="Kratochvilova H."/>
            <person name="Simek K."/>
            <person name="Ghai R."/>
        </authorList>
    </citation>
    <scope>NUCLEOTIDE SEQUENCE [LARGE SCALE GENOMIC DNA]</scope>
    <source>
        <strain evidence="6 7">II-B4</strain>
    </source>
</reference>
<keyword evidence="1" id="KW-0131">Cell cycle</keyword>
<organism evidence="6 7">
    <name type="scientific">Limnohabitans parvus II-B4</name>
    <dbReference type="NCBI Taxonomy" id="1293052"/>
    <lineage>
        <taxon>Bacteria</taxon>
        <taxon>Pseudomonadati</taxon>
        <taxon>Pseudomonadota</taxon>
        <taxon>Betaproteobacteria</taxon>
        <taxon>Burkholderiales</taxon>
        <taxon>Comamonadaceae</taxon>
        <taxon>Limnohabitans</taxon>
    </lineage>
</organism>
<dbReference type="Proteomes" id="UP000250790">
    <property type="component" value="Unassembled WGS sequence"/>
</dbReference>
<evidence type="ECO:0000256" key="4">
    <source>
        <dbReference type="SAM" id="Phobius"/>
    </source>
</evidence>
<evidence type="ECO:0000313" key="6">
    <source>
        <dbReference type="EMBL" id="PUE52865.1"/>
    </source>
</evidence>
<dbReference type="RefSeq" id="WP_108313232.1">
    <property type="nucleotide sequence ID" value="NZ_NESN01000004.1"/>
</dbReference>
<feature type="domain" description="ZipA C-terminal FtsZ-binding" evidence="5">
    <location>
        <begin position="193"/>
        <end position="320"/>
    </location>
</feature>
<keyword evidence="1 6" id="KW-0132">Cell division</keyword>
<keyword evidence="2 4" id="KW-0472">Membrane</keyword>
<dbReference type="EMBL" id="NESN01000004">
    <property type="protein sequence ID" value="PUE52865.1"/>
    <property type="molecule type" value="Genomic_DNA"/>
</dbReference>
<evidence type="ECO:0000256" key="3">
    <source>
        <dbReference type="SAM" id="MobiDB-lite"/>
    </source>
</evidence>
<dbReference type="Pfam" id="PF04354">
    <property type="entry name" value="ZipA_C"/>
    <property type="match status" value="1"/>
</dbReference>
<dbReference type="SUPFAM" id="SSF64383">
    <property type="entry name" value="Cell-division protein ZipA, C-terminal domain"/>
    <property type="match status" value="1"/>
</dbReference>
<evidence type="ECO:0000259" key="5">
    <source>
        <dbReference type="SMART" id="SM00771"/>
    </source>
</evidence>
<name>A0A315E8A1_9BURK</name>
<dbReference type="OrthoDB" id="8521018at2"/>
<dbReference type="GO" id="GO:0090529">
    <property type="term" value="P:cell septum assembly"/>
    <property type="evidence" value="ECO:0007669"/>
    <property type="project" value="InterPro"/>
</dbReference>
<evidence type="ECO:0000256" key="1">
    <source>
        <dbReference type="RuleBase" id="RU003612"/>
    </source>
</evidence>
<evidence type="ECO:0000256" key="2">
    <source>
        <dbReference type="RuleBase" id="RU003613"/>
    </source>
</evidence>
<comment type="function">
    <text evidence="1">Essential cell division protein that stabilizes the FtsZ protofilaments by cross-linking them and that serves as a cytoplasmic membrane anchor for the Z ring. Also required for the recruitment to the septal ring of downstream cell division proteins.</text>
</comment>
<keyword evidence="4" id="KW-1133">Transmembrane helix</keyword>
<sequence>MSSLQLSLAVIGALTLGAVVIYNYWTSRKNAPRQAEAPMESVGTADTAPEDFEPREPVLTDDFSSLPQPERKPLLDALIDVIATIEMDHPVSGDAALAAVPVTRRVGTKPFHVEGCSDLSGEWEALVAGRRYSAFQAGVQLANRVGALNNIEFSEFVVKAQAFADAVGGTPSFSDMLEEVARARELDQFASAHDAQLSFALCASASAWSPGYIQQHAARLGFVAGVIPGRMVLPSAVAGLPPILSLVFDTQAALADDPALSAIREFSLSLDVPQIAREDQAFERLREVARLLAEHMDGVVTDGNGQILGEEVLNQIANDLQQLYDALDARELSAGSPQARRLFS</sequence>
<keyword evidence="2 4" id="KW-0812">Transmembrane</keyword>